<organism evidence="1 2">
    <name type="scientific">Deinococcus rubellus</name>
    <dbReference type="NCBI Taxonomy" id="1889240"/>
    <lineage>
        <taxon>Bacteria</taxon>
        <taxon>Thermotogati</taxon>
        <taxon>Deinococcota</taxon>
        <taxon>Deinococci</taxon>
        <taxon>Deinococcales</taxon>
        <taxon>Deinococcaceae</taxon>
        <taxon>Deinococcus</taxon>
    </lineage>
</organism>
<gene>
    <name evidence="1" type="ORF">N0D28_01260</name>
</gene>
<dbReference type="RefSeq" id="WP_260560607.1">
    <property type="nucleotide sequence ID" value="NZ_CP104213.1"/>
</dbReference>
<sequence length="697" mass="74570">MIGGTDRGVQVVYLTPDQQLWLPLSALTVSERNYGGAVEVCEGERYVPLRPEVVRKLDRLGLTLNVAANFDVLGSSMQLLQIQPLTRTSNIGLWQLGYSLAADGNLKSNQFNEQGELNAQYLRGPLSTQFGYRQLYSGTTFSQRLNARAAWQFSPQFSAGVFGRTGIAAQPAALGVQADYARLLPNEVPPITLELPADSDIEVLLDGRTVQAFQAPAGQLTLRGLQPQTLQGEVEVRYRVGSQTQTQRFAYQLPNLNRAGSFSISGATGWQQGDGLTAVVNANLLITPQFTAQLAGELVGTRRHLNVAAYYTTLQHTSPTLNPLKSGPTSLSQTASISADLSTLENNQLNGVYTARYSLAGDRAQAAIYGTYTQSPDFQQHNEQTALGLDGSWVLSPQIALLGKAEYRLSGTIAGQAAVQWQTERASATLSSEFSSTGRLRFGLQARYRLDNVSSLSASAAVGAPQTAGAAPDYTATLDYNRAIGPDRLSLRYSAPSELSAAYEFNRGVQGGVAASTNGTVAARISGSLIAVGGQISSASDQTGVAALLLRTGIGDVPISLNGVVRGLTNPQGDLVLTGLNLQTPLDVRVNEDDLPIEISYHQASLSLNLSQVGVSVYDWRGNFTRSRFVPVRWSATELAAYSTLELPGGQQLYADEAGQILLPPVGEVTAVLRSEDGKRRCTVALNDTAKDFTCTP</sequence>
<dbReference type="Proteomes" id="UP001060261">
    <property type="component" value="Chromosome"/>
</dbReference>
<protein>
    <recommendedName>
        <fullName evidence="3">Fimbrial biogenesis outer membrane usher protein</fullName>
    </recommendedName>
</protein>
<evidence type="ECO:0000313" key="2">
    <source>
        <dbReference type="Proteomes" id="UP001060261"/>
    </source>
</evidence>
<evidence type="ECO:0008006" key="3">
    <source>
        <dbReference type="Google" id="ProtNLM"/>
    </source>
</evidence>
<reference evidence="1" key="1">
    <citation type="submission" date="2022-09" db="EMBL/GenBank/DDBJ databases">
        <title>genome sequence of Deinococcus rubellus.</title>
        <authorList>
            <person name="Srinivasan S."/>
        </authorList>
    </citation>
    <scope>NUCLEOTIDE SEQUENCE</scope>
    <source>
        <strain evidence="1">Ant6</strain>
    </source>
</reference>
<dbReference type="EMBL" id="CP104213">
    <property type="protein sequence ID" value="UWX64333.1"/>
    <property type="molecule type" value="Genomic_DNA"/>
</dbReference>
<keyword evidence="2" id="KW-1185">Reference proteome</keyword>
<proteinExistence type="predicted"/>
<accession>A0ABY5YHS3</accession>
<evidence type="ECO:0000313" key="1">
    <source>
        <dbReference type="EMBL" id="UWX64333.1"/>
    </source>
</evidence>
<name>A0ABY5YHS3_9DEIO</name>